<dbReference type="Gene3D" id="3.30.110.20">
    <property type="entry name" value="Alba-like domain"/>
    <property type="match status" value="1"/>
</dbReference>
<proteinExistence type="predicted"/>
<sequence>MNGNTSIRLKFCSRTSPACGPRLRQSRRLSSRVTEPSFHKLLCYASQLNSEASVRTDAYPPVETESSARSSPEGSRESRTVSEEPTPSPPISDEADNADDPSPSISYLTLRNVPGKKLPLLKISPSQNIGAGAGFLKKSLGRENRALAVCSGTDSIWQCIRILRCTRTMMMQDMRIVPVFQPSQLREERHGFSAGTMLIHVHMILHGRFNVRHVLKVSTYSIPEAVASAVVARIKEGGLCVLESFGKLPAVVSIQAIELARRRLIQERIDIGVALDPVVVEVDSEDTGATLLNRFVLLECAVRDPTNLRIKVNMRLRSS</sequence>
<protein>
    <submittedName>
        <fullName evidence="2">Uncharacterized protein</fullName>
    </submittedName>
</protein>
<dbReference type="PANTHER" id="PTHR35331">
    <property type="entry name" value="STAGE V SPORULATION PROTEIN S"/>
    <property type="match status" value="1"/>
</dbReference>
<dbReference type="AlphaFoldDB" id="A0A250XQ14"/>
<evidence type="ECO:0000313" key="2">
    <source>
        <dbReference type="EMBL" id="GAX85039.1"/>
    </source>
</evidence>
<feature type="compositionally biased region" description="Polar residues" evidence="1">
    <location>
        <begin position="64"/>
        <end position="73"/>
    </location>
</feature>
<dbReference type="Pfam" id="PF04232">
    <property type="entry name" value="SpoVS"/>
    <property type="match status" value="1"/>
</dbReference>
<name>A0A250XQ14_9CHLO</name>
<dbReference type="OrthoDB" id="10518298at2759"/>
<gene>
    <name evidence="2" type="ORF">CEUSTIGMA_g12459.t1</name>
</gene>
<dbReference type="EMBL" id="BEGY01000146">
    <property type="protein sequence ID" value="GAX85039.1"/>
    <property type="molecule type" value="Genomic_DNA"/>
</dbReference>
<dbReference type="Proteomes" id="UP000232323">
    <property type="component" value="Unassembled WGS sequence"/>
</dbReference>
<comment type="caution">
    <text evidence="2">The sequence shown here is derived from an EMBL/GenBank/DDBJ whole genome shotgun (WGS) entry which is preliminary data.</text>
</comment>
<evidence type="ECO:0000313" key="3">
    <source>
        <dbReference type="Proteomes" id="UP000232323"/>
    </source>
</evidence>
<feature type="region of interest" description="Disordered" evidence="1">
    <location>
        <begin position="53"/>
        <end position="107"/>
    </location>
</feature>
<dbReference type="InterPro" id="IPR036882">
    <property type="entry name" value="Alba-like_dom_sf"/>
</dbReference>
<dbReference type="InterPro" id="IPR007347">
    <property type="entry name" value="SpoVS"/>
</dbReference>
<reference evidence="2 3" key="1">
    <citation type="submission" date="2017-08" db="EMBL/GenBank/DDBJ databases">
        <title>Acidophilic green algal genome provides insights into adaptation to an acidic environment.</title>
        <authorList>
            <person name="Hirooka S."/>
            <person name="Hirose Y."/>
            <person name="Kanesaki Y."/>
            <person name="Higuchi S."/>
            <person name="Fujiwara T."/>
            <person name="Onuma R."/>
            <person name="Era A."/>
            <person name="Ohbayashi R."/>
            <person name="Uzuka A."/>
            <person name="Nozaki H."/>
            <person name="Yoshikawa H."/>
            <person name="Miyagishima S.Y."/>
        </authorList>
    </citation>
    <scope>NUCLEOTIDE SEQUENCE [LARGE SCALE GENOMIC DNA]</scope>
    <source>
        <strain evidence="2 3">NIES-2499</strain>
    </source>
</reference>
<accession>A0A250XQ14</accession>
<evidence type="ECO:0000256" key="1">
    <source>
        <dbReference type="SAM" id="MobiDB-lite"/>
    </source>
</evidence>
<dbReference type="GO" id="GO:0003676">
    <property type="term" value="F:nucleic acid binding"/>
    <property type="evidence" value="ECO:0007669"/>
    <property type="project" value="InterPro"/>
</dbReference>
<organism evidence="2 3">
    <name type="scientific">Chlamydomonas eustigma</name>
    <dbReference type="NCBI Taxonomy" id="1157962"/>
    <lineage>
        <taxon>Eukaryota</taxon>
        <taxon>Viridiplantae</taxon>
        <taxon>Chlorophyta</taxon>
        <taxon>core chlorophytes</taxon>
        <taxon>Chlorophyceae</taxon>
        <taxon>CS clade</taxon>
        <taxon>Chlamydomonadales</taxon>
        <taxon>Chlamydomonadaceae</taxon>
        <taxon>Chlamydomonas</taxon>
    </lineage>
</organism>
<dbReference type="PANTHER" id="PTHR35331:SF1">
    <property type="entry name" value="STAGE V SPORULATION PROTEIN S"/>
    <property type="match status" value="1"/>
</dbReference>
<keyword evidence="3" id="KW-1185">Reference proteome</keyword>